<dbReference type="EMBL" id="CP046522">
    <property type="protein sequence ID" value="QGU95366.1"/>
    <property type="molecule type" value="Genomic_DNA"/>
</dbReference>
<dbReference type="Gene3D" id="3.30.365.10">
    <property type="entry name" value="Aldehyde oxidase/xanthine dehydrogenase, molybdopterin binding domain"/>
    <property type="match status" value="3"/>
</dbReference>
<dbReference type="InterPro" id="IPR000674">
    <property type="entry name" value="Ald_Oxase/Xan_DH_a/b"/>
</dbReference>
<dbReference type="InterPro" id="IPR036856">
    <property type="entry name" value="Ald_Oxase/Xan_DH_a/b_sf"/>
</dbReference>
<evidence type="ECO:0000313" key="2">
    <source>
        <dbReference type="EMBL" id="QGU95366.1"/>
    </source>
</evidence>
<dbReference type="Pfam" id="PF02738">
    <property type="entry name" value="MoCoBD_1"/>
    <property type="match status" value="1"/>
</dbReference>
<dbReference type="SUPFAM" id="SSF54665">
    <property type="entry name" value="CO dehydrogenase molybdoprotein N-domain-like"/>
    <property type="match status" value="1"/>
</dbReference>
<sequence length="429" mass="47118">MYKSVGKRVTKYDGEGLVTGRMQYVSDIKMPGMLVCKTLRSPYHRAKLNSVDVSEALKVPGVYAVITSKDVPHNRFAMVPDHHVLAEELIRYKGQNIAAVAAVSKEAALEALGKIKLDIEELPFVIDPVEATKPNAPKVRPEGNMYMFDGVSEVRRIRKGDIEKGFAEADYIVEGTYTTPSQEHAPIETCSSVAYIDEAGKLVIYSKSQGIYFTQGDLANVFQLPLNKLKIIGATIGGGFGGMNSIHTDHIAGLLALITGKPVKFELTREEEMLYTTIRSPWIFKFKDGVKKDGTLTARQIDVLHDCGAYTELGLYAVEKNANMIAGAIKVENLEVNSRMVYTNKMPSGSMRGFGVNVGQFADQVQVDKLARIVGMNPIEFRLKNAFKENDSNHVGNPLVAVSAIETLKMVAEMAGEKISPEYANMSSK</sequence>
<dbReference type="PANTHER" id="PTHR11908:SF157">
    <property type="entry name" value="XANTHINE DEHYDROGENASE SUBUNIT D-RELATED"/>
    <property type="match status" value="1"/>
</dbReference>
<proteinExistence type="predicted"/>
<feature type="domain" description="Aldehyde oxidase/xanthine dehydrogenase a/b hammerhead" evidence="1">
    <location>
        <begin position="19"/>
        <end position="123"/>
    </location>
</feature>
<organism evidence="2 3">
    <name type="scientific">Clostridium bovifaecis</name>
    <dbReference type="NCBI Taxonomy" id="2184719"/>
    <lineage>
        <taxon>Bacteria</taxon>
        <taxon>Bacillati</taxon>
        <taxon>Bacillota</taxon>
        <taxon>Clostridia</taxon>
        <taxon>Eubacteriales</taxon>
        <taxon>Clostridiaceae</taxon>
        <taxon>Clostridium</taxon>
    </lineage>
</organism>
<dbReference type="Gene3D" id="3.90.1170.50">
    <property type="entry name" value="Aldehyde oxidase/xanthine dehydrogenase, a/b hammerhead"/>
    <property type="match status" value="1"/>
</dbReference>
<dbReference type="Proteomes" id="UP000422764">
    <property type="component" value="Chromosome"/>
</dbReference>
<keyword evidence="3" id="KW-1185">Reference proteome</keyword>
<dbReference type="Pfam" id="PF01315">
    <property type="entry name" value="Ald_Xan_dh_C"/>
    <property type="match status" value="1"/>
</dbReference>
<gene>
    <name evidence="2" type="ORF">GOM49_09945</name>
</gene>
<dbReference type="SMART" id="SM01008">
    <property type="entry name" value="Ald_Xan_dh_C"/>
    <property type="match status" value="1"/>
</dbReference>
<dbReference type="PANTHER" id="PTHR11908">
    <property type="entry name" value="XANTHINE DEHYDROGENASE"/>
    <property type="match status" value="1"/>
</dbReference>
<evidence type="ECO:0000313" key="3">
    <source>
        <dbReference type="Proteomes" id="UP000422764"/>
    </source>
</evidence>
<dbReference type="InterPro" id="IPR037165">
    <property type="entry name" value="AldOxase/xan_DH_Mopterin-bd_sf"/>
</dbReference>
<evidence type="ECO:0000259" key="1">
    <source>
        <dbReference type="SMART" id="SM01008"/>
    </source>
</evidence>
<dbReference type="InterPro" id="IPR016208">
    <property type="entry name" value="Ald_Oxase/xanthine_DH-like"/>
</dbReference>
<dbReference type="GO" id="GO:0016491">
    <property type="term" value="F:oxidoreductase activity"/>
    <property type="evidence" value="ECO:0007669"/>
    <property type="project" value="InterPro"/>
</dbReference>
<accession>A0A6I6EWL5</accession>
<dbReference type="GO" id="GO:0005506">
    <property type="term" value="F:iron ion binding"/>
    <property type="evidence" value="ECO:0007669"/>
    <property type="project" value="InterPro"/>
</dbReference>
<name>A0A6I6EWL5_9CLOT</name>
<dbReference type="InterPro" id="IPR008274">
    <property type="entry name" value="AldOxase/xan_DH_MoCoBD1"/>
</dbReference>
<protein>
    <submittedName>
        <fullName evidence="2">Molybdopterin-dependent oxidoreductase</fullName>
    </submittedName>
</protein>
<dbReference type="AlphaFoldDB" id="A0A6I6EWL5"/>
<dbReference type="SUPFAM" id="SSF56003">
    <property type="entry name" value="Molybdenum cofactor-binding domain"/>
    <property type="match status" value="1"/>
</dbReference>
<reference evidence="2 3" key="1">
    <citation type="submission" date="2019-12" db="EMBL/GenBank/DDBJ databases">
        <title>Genome sequenceing of Clostridium bovifaecis.</title>
        <authorList>
            <person name="Yao Y."/>
        </authorList>
    </citation>
    <scope>NUCLEOTIDE SEQUENCE [LARGE SCALE GENOMIC DNA]</scope>
    <source>
        <strain evidence="2 3">BXX</strain>
    </source>
</reference>